<accession>A0A8C5FWH1</accession>
<comment type="subcellular location">
    <subcellularLocation>
        <location evidence="2">Secreted</location>
    </subcellularLocation>
    <subcellularLocation>
        <location evidence="1">Target cell membrane</location>
    </subcellularLocation>
</comment>
<evidence type="ECO:0000256" key="9">
    <source>
        <dbReference type="ARBA" id="ARBA00022737"/>
    </source>
</evidence>
<dbReference type="Proteomes" id="UP000694546">
    <property type="component" value="Chromosome 6"/>
</dbReference>
<evidence type="ECO:0000259" key="24">
    <source>
        <dbReference type="PROSITE" id="PS50923"/>
    </source>
</evidence>
<evidence type="ECO:0000256" key="8">
    <source>
        <dbReference type="ARBA" id="ARBA00022659"/>
    </source>
</evidence>
<dbReference type="InterPro" id="IPR035976">
    <property type="entry name" value="Sushi/SCR/CCP_sf"/>
</dbReference>
<name>A0A8C5FWH1_GADMO</name>
<dbReference type="AlphaFoldDB" id="A0A8C5FWH1"/>
<keyword evidence="13" id="KW-0473">Membrane attack complex</keyword>
<evidence type="ECO:0000256" key="19">
    <source>
        <dbReference type="ARBA" id="ARBA00093281"/>
    </source>
</evidence>
<dbReference type="Gene3D" id="2.10.70.10">
    <property type="entry name" value="Complement Module, domain 1"/>
    <property type="match status" value="2"/>
</dbReference>
<dbReference type="Gene3D" id="3.30.60.30">
    <property type="match status" value="2"/>
</dbReference>
<dbReference type="CDD" id="cd00112">
    <property type="entry name" value="LDLa"/>
    <property type="match status" value="1"/>
</dbReference>
<dbReference type="PANTHER" id="PTHR45742">
    <property type="entry name" value="COMPLEMENT COMPONENT C6"/>
    <property type="match status" value="1"/>
</dbReference>
<dbReference type="PROSITE" id="PS00279">
    <property type="entry name" value="MACPF_1"/>
    <property type="match status" value="1"/>
</dbReference>
<dbReference type="PROSITE" id="PS50923">
    <property type="entry name" value="SUSHI"/>
    <property type="match status" value="2"/>
</dbReference>
<evidence type="ECO:0000256" key="3">
    <source>
        <dbReference type="ARBA" id="ARBA00009214"/>
    </source>
</evidence>
<keyword evidence="17" id="KW-1053">Target membrane</keyword>
<dbReference type="InterPro" id="IPR036383">
    <property type="entry name" value="TSP1_rpt_sf"/>
</dbReference>
<evidence type="ECO:0000256" key="7">
    <source>
        <dbReference type="ARBA" id="ARBA00022588"/>
    </source>
</evidence>
<dbReference type="Ensembl" id="ENSGMOT00000049605.1">
    <property type="protein sequence ID" value="ENSGMOP00000066645.1"/>
    <property type="gene ID" value="ENSGMOG00000007702.2"/>
</dbReference>
<evidence type="ECO:0000256" key="14">
    <source>
        <dbReference type="ARBA" id="ARBA00023136"/>
    </source>
</evidence>
<dbReference type="InterPro" id="IPR040729">
    <property type="entry name" value="Kazal_3"/>
</dbReference>
<evidence type="ECO:0000256" key="21">
    <source>
        <dbReference type="PROSITE-ProRule" id="PRU00124"/>
    </source>
</evidence>
<dbReference type="PANTHER" id="PTHR45742:SF2">
    <property type="entry name" value="COMPLEMENT COMPONENT C7"/>
    <property type="match status" value="1"/>
</dbReference>
<dbReference type="PROSITE" id="PS51412">
    <property type="entry name" value="MACPF_2"/>
    <property type="match status" value="1"/>
</dbReference>
<comment type="caution">
    <text evidence="22">Lacks conserved residue(s) required for the propagation of feature annotation.</text>
</comment>
<dbReference type="InterPro" id="IPR000884">
    <property type="entry name" value="TSP1_rpt"/>
</dbReference>
<keyword evidence="23" id="KW-0812">Transmembrane</keyword>
<keyword evidence="23" id="KW-1133">Transmembrane helix</keyword>
<evidence type="ECO:0000256" key="1">
    <source>
        <dbReference type="ARBA" id="ARBA00004175"/>
    </source>
</evidence>
<reference evidence="26" key="1">
    <citation type="submission" date="2025-08" db="UniProtKB">
        <authorList>
            <consortium name="Ensembl"/>
        </authorList>
    </citation>
    <scope>IDENTIFICATION</scope>
</reference>
<dbReference type="Pfam" id="PF00057">
    <property type="entry name" value="Ldl_recept_a"/>
    <property type="match status" value="1"/>
</dbReference>
<evidence type="ECO:0000256" key="10">
    <source>
        <dbReference type="ARBA" id="ARBA00022852"/>
    </source>
</evidence>
<dbReference type="PROSITE" id="PS50092">
    <property type="entry name" value="TSP1"/>
    <property type="match status" value="2"/>
</dbReference>
<evidence type="ECO:0000256" key="13">
    <source>
        <dbReference type="ARBA" id="ARBA00023058"/>
    </source>
</evidence>
<dbReference type="Pfam" id="PF00084">
    <property type="entry name" value="Sushi"/>
    <property type="match status" value="1"/>
</dbReference>
<dbReference type="SMART" id="SM00457">
    <property type="entry name" value="MACPF"/>
    <property type="match status" value="1"/>
</dbReference>
<evidence type="ECO:0000256" key="5">
    <source>
        <dbReference type="ARBA" id="ARBA00022536"/>
    </source>
</evidence>
<keyword evidence="10" id="KW-0204">Cytolysis</keyword>
<dbReference type="GO" id="GO:0044218">
    <property type="term" value="C:other organism cell membrane"/>
    <property type="evidence" value="ECO:0007669"/>
    <property type="project" value="UniProtKB-KW"/>
</dbReference>
<dbReference type="InterPro" id="IPR003884">
    <property type="entry name" value="FacI_MAC"/>
</dbReference>
<dbReference type="SUPFAM" id="SSF82895">
    <property type="entry name" value="TSP-1 type 1 repeat"/>
    <property type="match status" value="2"/>
</dbReference>
<dbReference type="GO" id="GO:0005576">
    <property type="term" value="C:extracellular region"/>
    <property type="evidence" value="ECO:0007669"/>
    <property type="project" value="UniProtKB-SubCell"/>
</dbReference>
<dbReference type="Pfam" id="PF18434">
    <property type="entry name" value="Kazal_3"/>
    <property type="match status" value="1"/>
</dbReference>
<feature type="domain" description="MACPF" evidence="25">
    <location>
        <begin position="135"/>
        <end position="459"/>
    </location>
</feature>
<organism evidence="26 27">
    <name type="scientific">Gadus morhua</name>
    <name type="common">Atlantic cod</name>
    <dbReference type="NCBI Taxonomy" id="8049"/>
    <lineage>
        <taxon>Eukaryota</taxon>
        <taxon>Metazoa</taxon>
        <taxon>Chordata</taxon>
        <taxon>Craniata</taxon>
        <taxon>Vertebrata</taxon>
        <taxon>Euteleostomi</taxon>
        <taxon>Actinopterygii</taxon>
        <taxon>Neopterygii</taxon>
        <taxon>Teleostei</taxon>
        <taxon>Neoteleostei</taxon>
        <taxon>Acanthomorphata</taxon>
        <taxon>Zeiogadaria</taxon>
        <taxon>Gadariae</taxon>
        <taxon>Gadiformes</taxon>
        <taxon>Gadoidei</taxon>
        <taxon>Gadidae</taxon>
        <taxon>Gadus</taxon>
    </lineage>
</organism>
<sequence>MCSESLITFTMKTLGISLACRVWLILLYFASTGLCLQRIHCRWGSFGEWSACDPCTKLQSRSRTMVVYAQFDGNLCGGEPNEKRACETTQHCPLGDGCRNRFRCLSGKCISLSLVCNGDQDCEGDSLDEGTCEVRQISCQSAHQTPPNIQNLGVGFDIVTGKERGIVMNTQSFGAQCRHIEGLTTNIVYRVPLSTLSYNYAVKVEKDLSEELFASHWEYSKKNVCRQTVTGTTTGSTFKDSSEKQSRDKKTTLLVLKSNIEVARFQNQAPQYIPISEAFWKALSGLPVVYDYTAYRAIVERFGTHYRSEGSLGGFLKAFMYVSEDRFTASASKSYKYKECDKPIEFAFIIPFSRETCSDDEDQTSSRSNGKNDIPLLLKIEVEGGLHIARMYNLDLSEPAKNLIAYSDWADSVISFPVVIKQKLRPLFELVKEVPCAGVKKLHLRMAIEQYDAETHPCHCQPCWNNGLPVREGSKCTCVCKPGTSGFGCQTGSELEGQQGVIHGSWSCWSQWTSCSGNRRSRSRVCSNPSPLNGGLQCIGETSERSECVDQDLEYFRTQEPECFDFSMPPKQKCGPPPVLINGFVLDPKDVYLVGKKLEYRCITGYHMVGNAIIECMEDQTWSQRPGTCEASNCVAAVLTEGVMASPLKELYRIGEKVTLSCPPGKQILGETEVICDPSLLFSPSPESVRCIEGTIVTARAATAQCQPWEKSTRGKCVCRFPYECMPSLEVCAALTQRGPVLLSVCKLHALQCLGKNHTLIENSFCEWPVRDTADACGSCGIWEACNEKDSKQSIDQTNTCRCKEASECLGHEVSVCALVGEDDSTPAATMSECEAGRRRCTGEKVTVLSLQPCGPM</sequence>
<reference evidence="26" key="2">
    <citation type="submission" date="2025-09" db="UniProtKB">
        <authorList>
            <consortium name="Ensembl"/>
        </authorList>
    </citation>
    <scope>IDENTIFICATION</scope>
</reference>
<evidence type="ECO:0000256" key="22">
    <source>
        <dbReference type="PROSITE-ProRule" id="PRU00302"/>
    </source>
</evidence>
<dbReference type="GO" id="GO:0005579">
    <property type="term" value="C:membrane attack complex"/>
    <property type="evidence" value="ECO:0007669"/>
    <property type="project" value="UniProtKB-KW"/>
</dbReference>
<keyword evidence="12" id="KW-0180">Complement pathway</keyword>
<dbReference type="Pfam" id="PF21330">
    <property type="entry name" value="Kazal_C7"/>
    <property type="match status" value="1"/>
</dbReference>
<evidence type="ECO:0000256" key="4">
    <source>
        <dbReference type="ARBA" id="ARBA00022525"/>
    </source>
</evidence>
<keyword evidence="15 22" id="KW-1015">Disulfide bond</keyword>
<evidence type="ECO:0000256" key="16">
    <source>
        <dbReference type="ARBA" id="ARBA00023180"/>
    </source>
</evidence>
<proteinExistence type="inferred from homology"/>
<evidence type="ECO:0000256" key="11">
    <source>
        <dbReference type="ARBA" id="ARBA00022859"/>
    </source>
</evidence>
<dbReference type="CDD" id="cd00033">
    <property type="entry name" value="CCP"/>
    <property type="match status" value="1"/>
</dbReference>
<comment type="similarity">
    <text evidence="3">Belongs to the complement C6/C7/C8/C9 family.</text>
</comment>
<dbReference type="InterPro" id="IPR000436">
    <property type="entry name" value="Sushi_SCR_CCP_dom"/>
</dbReference>
<dbReference type="InterPro" id="IPR036055">
    <property type="entry name" value="LDL_receptor-like_sf"/>
</dbReference>
<keyword evidence="27" id="KW-1185">Reference proteome</keyword>
<feature type="disulfide bond" evidence="21">
    <location>
        <begin position="104"/>
        <end position="122"/>
    </location>
</feature>
<feature type="disulfide bond" evidence="22">
    <location>
        <begin position="602"/>
        <end position="629"/>
    </location>
</feature>
<dbReference type="GO" id="GO:0031640">
    <property type="term" value="P:killing of cells of another organism"/>
    <property type="evidence" value="ECO:0007669"/>
    <property type="project" value="UniProtKB-KW"/>
</dbReference>
<dbReference type="InterPro" id="IPR048825">
    <property type="entry name" value="C7_KAZAL"/>
</dbReference>
<keyword evidence="14 23" id="KW-0472">Membrane</keyword>
<feature type="domain" description="Sushi" evidence="24">
    <location>
        <begin position="632"/>
        <end position="693"/>
    </location>
</feature>
<feature type="domain" description="Sushi" evidence="24">
    <location>
        <begin position="572"/>
        <end position="631"/>
    </location>
</feature>
<feature type="transmembrane region" description="Helical" evidence="23">
    <location>
        <begin position="12"/>
        <end position="31"/>
    </location>
</feature>
<dbReference type="PRINTS" id="PR00764">
    <property type="entry name" value="COMPLEMENTC9"/>
</dbReference>
<dbReference type="SUPFAM" id="SSF57535">
    <property type="entry name" value="Complement control module/SCR domain"/>
    <property type="match status" value="2"/>
</dbReference>
<keyword evidence="4" id="KW-0964">Secreted</keyword>
<dbReference type="Gene3D" id="4.10.400.10">
    <property type="entry name" value="Low-density Lipoprotein Receptor"/>
    <property type="match status" value="1"/>
</dbReference>
<evidence type="ECO:0000256" key="6">
    <source>
        <dbReference type="ARBA" id="ARBA00022537"/>
    </source>
</evidence>
<evidence type="ECO:0000313" key="26">
    <source>
        <dbReference type="Ensembl" id="ENSGMOP00000066645.1"/>
    </source>
</evidence>
<comment type="subunit">
    <text evidence="20">Monomer or dimer; as a C5b-7 complex it can also form multimeric rosettes. Component of the membrane attack complex (MAC), composed of complement C5b, C6, C7, C8A, C8B, C8G and multiple copies of the pore-forming subunit C9.</text>
</comment>
<evidence type="ECO:0000259" key="25">
    <source>
        <dbReference type="PROSITE" id="PS51412"/>
    </source>
</evidence>
<evidence type="ECO:0000256" key="18">
    <source>
        <dbReference type="ARBA" id="ARBA00073222"/>
    </source>
</evidence>
<dbReference type="Gene3D" id="2.20.100.10">
    <property type="entry name" value="Thrombospondin type-1 (TSP1) repeat"/>
    <property type="match status" value="2"/>
</dbReference>
<dbReference type="InterPro" id="IPR002172">
    <property type="entry name" value="LDrepeatLR_classA_rpt"/>
</dbReference>
<dbReference type="SMART" id="SM00209">
    <property type="entry name" value="TSP1"/>
    <property type="match status" value="2"/>
</dbReference>
<keyword evidence="7" id="KW-0399">Innate immunity</keyword>
<dbReference type="Pfam" id="PF01823">
    <property type="entry name" value="MACPF"/>
    <property type="match status" value="1"/>
</dbReference>
<evidence type="ECO:0000256" key="15">
    <source>
        <dbReference type="ARBA" id="ARBA00023157"/>
    </source>
</evidence>
<dbReference type="GO" id="GO:0006958">
    <property type="term" value="P:complement activation, classical pathway"/>
    <property type="evidence" value="ECO:0007669"/>
    <property type="project" value="UniProtKB-KW"/>
</dbReference>
<evidence type="ECO:0000256" key="17">
    <source>
        <dbReference type="ARBA" id="ARBA00023298"/>
    </source>
</evidence>
<dbReference type="PROSITE" id="PS50068">
    <property type="entry name" value="LDLRA_2"/>
    <property type="match status" value="1"/>
</dbReference>
<protein>
    <recommendedName>
        <fullName evidence="18">Complement component C7</fullName>
    </recommendedName>
</protein>
<dbReference type="InterPro" id="IPR020864">
    <property type="entry name" value="MACPF"/>
</dbReference>
<keyword evidence="5" id="KW-0245">EGF-like domain</keyword>
<evidence type="ECO:0000256" key="20">
    <source>
        <dbReference type="ARBA" id="ARBA00093478"/>
    </source>
</evidence>
<keyword evidence="6" id="KW-1052">Target cell membrane</keyword>
<dbReference type="InterPro" id="IPR001862">
    <property type="entry name" value="MAC_perforin"/>
</dbReference>
<keyword evidence="11" id="KW-0391">Immunity</keyword>
<dbReference type="SUPFAM" id="SSF57424">
    <property type="entry name" value="LDL receptor-like module"/>
    <property type="match status" value="1"/>
</dbReference>
<keyword evidence="16" id="KW-0325">Glycoprotein</keyword>
<comment type="function">
    <text evidence="19">Component of the membrane attack complex (MAC), a multiprotein complex activated by the complement cascade, which inserts into a target cell membrane and forms a pore, leading to target cell membrane rupture and cell lysis. The MAC is initiated by proteolytic cleavage of C5 into complement C5b in response to the classical, alternative, lectin and GZMK complement pathways. The complement pathways consist in a cascade of proteins that leads to phagocytosis and breakdown of pathogens and signaling that strengthens the adaptive immune system. C7 serves as a membrane anchor. During MAC assembly, associates with C5b and C6 to form the C5b-7 complex, a key lipophilic precursor of the MAC complex, which associates with the outer leaflet and reduces the energy for membrane bending.</text>
</comment>
<dbReference type="SMART" id="SM00057">
    <property type="entry name" value="FIMAC"/>
    <property type="match status" value="2"/>
</dbReference>
<dbReference type="GO" id="GO:0045087">
    <property type="term" value="P:innate immune response"/>
    <property type="evidence" value="ECO:0007669"/>
    <property type="project" value="UniProtKB-KW"/>
</dbReference>
<keyword evidence="9" id="KW-0677">Repeat</keyword>
<evidence type="ECO:0000256" key="2">
    <source>
        <dbReference type="ARBA" id="ARBA00004613"/>
    </source>
</evidence>
<evidence type="ECO:0000313" key="27">
    <source>
        <dbReference type="Proteomes" id="UP000694546"/>
    </source>
</evidence>
<dbReference type="SMART" id="SM00192">
    <property type="entry name" value="LDLa"/>
    <property type="match status" value="1"/>
</dbReference>
<dbReference type="GeneTree" id="ENSGT00940000156804"/>
<keyword evidence="8 22" id="KW-0768">Sushi</keyword>
<gene>
    <name evidence="26" type="primary">c7a</name>
</gene>
<evidence type="ECO:0000256" key="12">
    <source>
        <dbReference type="ARBA" id="ARBA00022875"/>
    </source>
</evidence>
<dbReference type="InterPro" id="IPR020863">
    <property type="entry name" value="MACPF_CS"/>
</dbReference>
<evidence type="ECO:0000256" key="23">
    <source>
        <dbReference type="SAM" id="Phobius"/>
    </source>
</evidence>
<dbReference type="SMART" id="SM00032">
    <property type="entry name" value="CCP"/>
    <property type="match status" value="2"/>
</dbReference>